<dbReference type="SUPFAM" id="SSF51695">
    <property type="entry name" value="PLC-like phosphodiesterases"/>
    <property type="match status" value="1"/>
</dbReference>
<reference evidence="2" key="1">
    <citation type="submission" date="2021-01" db="EMBL/GenBank/DDBJ databases">
        <title>Genomic Encyclopedia of Type Strains, Phase IV (KMG-IV): sequencing the most valuable type-strain genomes for metagenomic binning, comparative biology and taxonomic classification.</title>
        <authorList>
            <person name="Goeker M."/>
        </authorList>
    </citation>
    <scope>NUCLEOTIDE SEQUENCE</scope>
    <source>
        <strain evidence="2">DSM 21943</strain>
    </source>
</reference>
<dbReference type="PANTHER" id="PTHR46211">
    <property type="entry name" value="GLYCEROPHOSPHORYL DIESTER PHOSPHODIESTERASE"/>
    <property type="match status" value="1"/>
</dbReference>
<sequence length="290" mass="32667">MTKWQIIVLVGCCLLVGFVLAFELNTLGKETSGLTEQGEEELVLKDKPVQIYAHRGAKDRANEATLAAYDIAAKDGVDALEIDLRMTKDGVLVAMHDKMIDRTTDGIGNVETYTLEQLKRFNTVGVFNGSEMREPIPTLEEILQRYGKRETYYIETRLVGDQLKMEETLIQLLNDHDVLASQFVMLQSFSDASLARLTELAPEIPLTKLIRRGEFKLDEALQSPYQTIGAEAGDLHEADVQALRTAGKAVHVYFTDSDTEREEQQRVNEYGIDGLFTDQIEFTKKLLETE</sequence>
<dbReference type="InterPro" id="IPR017946">
    <property type="entry name" value="PLC-like_Pdiesterase_TIM-brl"/>
</dbReference>
<organism evidence="2 3">
    <name type="scientific">Shouchella xiaoxiensis</name>
    <dbReference type="NCBI Taxonomy" id="766895"/>
    <lineage>
        <taxon>Bacteria</taxon>
        <taxon>Bacillati</taxon>
        <taxon>Bacillota</taxon>
        <taxon>Bacilli</taxon>
        <taxon>Bacillales</taxon>
        <taxon>Bacillaceae</taxon>
        <taxon>Shouchella</taxon>
    </lineage>
</organism>
<feature type="domain" description="GP-PDE" evidence="1">
    <location>
        <begin position="49"/>
        <end position="287"/>
    </location>
</feature>
<comment type="caution">
    <text evidence="2">The sequence shown here is derived from an EMBL/GenBank/DDBJ whole genome shotgun (WGS) entry which is preliminary data.</text>
</comment>
<gene>
    <name evidence="2" type="ORF">JOC54_002126</name>
</gene>
<dbReference type="Proteomes" id="UP001179280">
    <property type="component" value="Unassembled WGS sequence"/>
</dbReference>
<evidence type="ECO:0000313" key="2">
    <source>
        <dbReference type="EMBL" id="MBM7838867.1"/>
    </source>
</evidence>
<dbReference type="RefSeq" id="WP_204466167.1">
    <property type="nucleotide sequence ID" value="NZ_JAFBCV010000005.1"/>
</dbReference>
<evidence type="ECO:0000259" key="1">
    <source>
        <dbReference type="PROSITE" id="PS51704"/>
    </source>
</evidence>
<dbReference type="InterPro" id="IPR030395">
    <property type="entry name" value="GP_PDE_dom"/>
</dbReference>
<evidence type="ECO:0000313" key="3">
    <source>
        <dbReference type="Proteomes" id="UP001179280"/>
    </source>
</evidence>
<dbReference type="Gene3D" id="3.20.20.190">
    <property type="entry name" value="Phosphatidylinositol (PI) phosphodiesterase"/>
    <property type="match status" value="1"/>
</dbReference>
<dbReference type="EMBL" id="JAFBCV010000005">
    <property type="protein sequence ID" value="MBM7838867.1"/>
    <property type="molecule type" value="Genomic_DNA"/>
</dbReference>
<protein>
    <submittedName>
        <fullName evidence="2">Glycerophosphoryl diester phosphodiesterase</fullName>
    </submittedName>
</protein>
<proteinExistence type="predicted"/>
<keyword evidence="3" id="KW-1185">Reference proteome</keyword>
<dbReference type="PANTHER" id="PTHR46211:SF14">
    <property type="entry name" value="GLYCEROPHOSPHODIESTER PHOSPHODIESTERASE"/>
    <property type="match status" value="1"/>
</dbReference>
<name>A0ABS2STP4_9BACI</name>
<dbReference type="Pfam" id="PF03009">
    <property type="entry name" value="GDPD"/>
    <property type="match status" value="1"/>
</dbReference>
<accession>A0ABS2STP4</accession>
<dbReference type="PROSITE" id="PS51704">
    <property type="entry name" value="GP_PDE"/>
    <property type="match status" value="1"/>
</dbReference>